<dbReference type="GeneID" id="19526447"/>
<protein>
    <submittedName>
        <fullName evidence="1">Uncharacterized protein</fullName>
    </submittedName>
</protein>
<dbReference type="EMBL" id="KJ489397">
    <property type="protein sequence ID" value="AHZ09581.1"/>
    <property type="molecule type" value="Genomic_DNA"/>
</dbReference>
<sequence length="77" mass="8983">MFKKLLAKIKDKLNPKVKKKQTCEVFCPKCGAGLIESMSHFTYIENDRLVKYTCVVCGTRSHWDFDTPVPIFIREEK</sequence>
<dbReference type="Proteomes" id="UP000026902">
    <property type="component" value="Segment"/>
</dbReference>
<proteinExistence type="predicted"/>
<accession>A0A024B077</accession>
<evidence type="ECO:0000313" key="2">
    <source>
        <dbReference type="Proteomes" id="UP000026902"/>
    </source>
</evidence>
<dbReference type="RefSeq" id="YP_009037047.1">
    <property type="nucleotide sequence ID" value="NC_024216.1"/>
</dbReference>
<name>A0A024B077_9CAUD</name>
<dbReference type="KEGG" id="vg:19526447"/>
<organism evidence="1 2">
    <name type="scientific">Bacillus phage CAM003</name>
    <dbReference type="NCBI Taxonomy" id="1486657"/>
    <lineage>
        <taxon>Viruses</taxon>
        <taxon>Duplodnaviria</taxon>
        <taxon>Heunggongvirae</taxon>
        <taxon>Uroviricota</taxon>
        <taxon>Caudoviricetes</taxon>
        <taxon>Herelleviridae</taxon>
        <taxon>Bastillevirinae</taxon>
        <taxon>Bastillevirus</taxon>
        <taxon>Bastillevirus CAM003</taxon>
    </lineage>
</organism>
<evidence type="ECO:0000313" key="1">
    <source>
        <dbReference type="EMBL" id="AHZ09581.1"/>
    </source>
</evidence>
<reference evidence="2" key="1">
    <citation type="submission" date="2014-09" db="EMBL/GenBank/DDBJ databases">
        <authorList>
            <person name="Sauder A.B."/>
            <person name="McKenzie Q.R."/>
            <person name="Temple L.M."/>
            <person name="Alexis B.K."/>
            <person name="Al-Atrache Z."/>
            <person name="Lewis L.O."/>
            <person name="Loesser-Casey K.E."/>
            <person name="Mitchell K.J."/>
        </authorList>
    </citation>
    <scope>NUCLEOTIDE SEQUENCE [LARGE SCALE GENOMIC DNA]</scope>
</reference>
<keyword evidence="2" id="KW-1185">Reference proteome</keyword>